<dbReference type="AlphaFoldDB" id="A0AAD4XSN3"/>
<keyword evidence="3" id="KW-1185">Reference proteome</keyword>
<keyword evidence="1" id="KW-0472">Membrane</keyword>
<dbReference type="EMBL" id="JAJJMB010004080">
    <property type="protein sequence ID" value="KAI3944053.1"/>
    <property type="molecule type" value="Genomic_DNA"/>
</dbReference>
<comment type="caution">
    <text evidence="2">The sequence shown here is derived from an EMBL/GenBank/DDBJ whole genome shotgun (WGS) entry which is preliminary data.</text>
</comment>
<feature type="transmembrane region" description="Helical" evidence="1">
    <location>
        <begin position="64"/>
        <end position="86"/>
    </location>
</feature>
<evidence type="ECO:0000256" key="1">
    <source>
        <dbReference type="SAM" id="Phobius"/>
    </source>
</evidence>
<keyword evidence="1" id="KW-0812">Transmembrane</keyword>
<proteinExistence type="predicted"/>
<sequence length="110" mass="12352">MGTPMEQVTRPIIDDKIHCVQLKIQRLNKSMCNTWAPQWNNTFLSQFKQPASTASLKQFSMARIVVALIFGILLVSSFVTTAVRIMDAGDDLLSLHGTVHPQEGLFFTMQ</sequence>
<accession>A0AAD4XSN3</accession>
<reference evidence="2" key="1">
    <citation type="submission" date="2022-04" db="EMBL/GenBank/DDBJ databases">
        <title>A functionally conserved STORR gene fusion in Papaver species that diverged 16.8 million years ago.</title>
        <authorList>
            <person name="Catania T."/>
        </authorList>
    </citation>
    <scope>NUCLEOTIDE SEQUENCE</scope>
    <source>
        <strain evidence="2">S-188037</strain>
    </source>
</reference>
<evidence type="ECO:0000313" key="2">
    <source>
        <dbReference type="EMBL" id="KAI3944053.1"/>
    </source>
</evidence>
<evidence type="ECO:0000313" key="3">
    <source>
        <dbReference type="Proteomes" id="UP001202328"/>
    </source>
</evidence>
<gene>
    <name evidence="2" type="ORF">MKW98_015205</name>
</gene>
<name>A0AAD4XSN3_9MAGN</name>
<organism evidence="2 3">
    <name type="scientific">Papaver atlanticum</name>
    <dbReference type="NCBI Taxonomy" id="357466"/>
    <lineage>
        <taxon>Eukaryota</taxon>
        <taxon>Viridiplantae</taxon>
        <taxon>Streptophyta</taxon>
        <taxon>Embryophyta</taxon>
        <taxon>Tracheophyta</taxon>
        <taxon>Spermatophyta</taxon>
        <taxon>Magnoliopsida</taxon>
        <taxon>Ranunculales</taxon>
        <taxon>Papaveraceae</taxon>
        <taxon>Papaveroideae</taxon>
        <taxon>Papaver</taxon>
    </lineage>
</organism>
<dbReference type="Proteomes" id="UP001202328">
    <property type="component" value="Unassembled WGS sequence"/>
</dbReference>
<protein>
    <submittedName>
        <fullName evidence="2">Uncharacterized protein</fullName>
    </submittedName>
</protein>
<keyword evidence="1" id="KW-1133">Transmembrane helix</keyword>